<dbReference type="Pfam" id="PF00809">
    <property type="entry name" value="Pterin_bind"/>
    <property type="match status" value="1"/>
</dbReference>
<dbReference type="InterPro" id="IPR036724">
    <property type="entry name" value="Cobalamin-bd_sf"/>
</dbReference>
<evidence type="ECO:0000256" key="19">
    <source>
        <dbReference type="ARBA" id="ARBA00031040"/>
    </source>
</evidence>
<dbReference type="InterPro" id="IPR003759">
    <property type="entry name" value="Cbl-bd_cap"/>
</dbReference>
<dbReference type="InterPro" id="IPR037010">
    <property type="entry name" value="VitB12-dep_Met_synth_activ_sf"/>
</dbReference>
<dbReference type="InterPro" id="IPR000489">
    <property type="entry name" value="Pterin-binding_dom"/>
</dbReference>
<evidence type="ECO:0000256" key="22">
    <source>
        <dbReference type="PROSITE-ProRule" id="PRU00333"/>
    </source>
</evidence>
<keyword evidence="29" id="KW-1185">Reference proteome</keyword>
<evidence type="ECO:0000256" key="1">
    <source>
        <dbReference type="ARBA" id="ARBA00001700"/>
    </source>
</evidence>
<evidence type="ECO:0000259" key="23">
    <source>
        <dbReference type="PROSITE" id="PS50970"/>
    </source>
</evidence>
<dbReference type="InterPro" id="IPR011822">
    <property type="entry name" value="MetH"/>
</dbReference>
<dbReference type="Gene3D" id="3.20.20.20">
    <property type="entry name" value="Dihydropteroate synthase-like"/>
    <property type="match status" value="1"/>
</dbReference>
<evidence type="ECO:0000256" key="14">
    <source>
        <dbReference type="ARBA" id="ARBA00022737"/>
    </source>
</evidence>
<dbReference type="CDD" id="cd02069">
    <property type="entry name" value="methionine_synthase_B12_BD"/>
    <property type="match status" value="1"/>
</dbReference>
<dbReference type="Gene3D" id="1.10.1240.10">
    <property type="entry name" value="Methionine synthase domain"/>
    <property type="match status" value="1"/>
</dbReference>
<evidence type="ECO:0000256" key="16">
    <source>
        <dbReference type="ARBA" id="ARBA00023167"/>
    </source>
</evidence>
<evidence type="ECO:0000256" key="21">
    <source>
        <dbReference type="PIRNR" id="PIRNR000381"/>
    </source>
</evidence>
<dbReference type="EMBL" id="JABFUC010000003">
    <property type="protein sequence ID" value="MCG6657134.1"/>
    <property type="molecule type" value="Genomic_DNA"/>
</dbReference>
<keyword evidence="12 21" id="KW-0949">S-adenosyl-L-methionine</keyword>
<evidence type="ECO:0000256" key="12">
    <source>
        <dbReference type="ARBA" id="ARBA00022691"/>
    </source>
</evidence>
<evidence type="ECO:0000313" key="29">
    <source>
        <dbReference type="Proteomes" id="UP000814385"/>
    </source>
</evidence>
<evidence type="ECO:0000256" key="18">
    <source>
        <dbReference type="ARBA" id="ARBA00025552"/>
    </source>
</evidence>
<evidence type="ECO:0000256" key="20">
    <source>
        <dbReference type="NCBIfam" id="TIGR02082"/>
    </source>
</evidence>
<evidence type="ECO:0000256" key="6">
    <source>
        <dbReference type="ARBA" id="ARBA00012032"/>
    </source>
</evidence>
<dbReference type="NCBIfam" id="TIGR02082">
    <property type="entry name" value="metH"/>
    <property type="match status" value="1"/>
</dbReference>
<evidence type="ECO:0000259" key="25">
    <source>
        <dbReference type="PROSITE" id="PS50974"/>
    </source>
</evidence>
<dbReference type="EC" id="2.1.1.13" evidence="6 20"/>
<dbReference type="PROSITE" id="PS51332">
    <property type="entry name" value="B12_BINDING"/>
    <property type="match status" value="1"/>
</dbReference>
<dbReference type="GO" id="GO:0008705">
    <property type="term" value="F:methionine synthase activity"/>
    <property type="evidence" value="ECO:0007669"/>
    <property type="project" value="UniProtKB-EC"/>
</dbReference>
<dbReference type="Gene3D" id="3.40.50.280">
    <property type="entry name" value="Cobalamin-binding domain"/>
    <property type="match status" value="1"/>
</dbReference>
<dbReference type="PROSITE" id="PS51337">
    <property type="entry name" value="B12_BINDING_NTER"/>
    <property type="match status" value="1"/>
</dbReference>
<evidence type="ECO:0000256" key="2">
    <source>
        <dbReference type="ARBA" id="ARBA00001947"/>
    </source>
</evidence>
<accession>A0ABS9P6S3</accession>
<evidence type="ECO:0000256" key="8">
    <source>
        <dbReference type="ARBA" id="ARBA00022603"/>
    </source>
</evidence>
<feature type="domain" description="Hcy-binding" evidence="23">
    <location>
        <begin position="9"/>
        <end position="328"/>
    </location>
</feature>
<feature type="domain" description="Pterin-binding" evidence="24">
    <location>
        <begin position="359"/>
        <end position="620"/>
    </location>
</feature>
<keyword evidence="13 21" id="KW-0479">Metal-binding</keyword>
<keyword evidence="17 21" id="KW-0170">Cobalt</keyword>
<organism evidence="28 29">
    <name type="scientific">Billgrantia campisalis</name>
    <dbReference type="NCBI Taxonomy" id="74661"/>
    <lineage>
        <taxon>Bacteria</taxon>
        <taxon>Pseudomonadati</taxon>
        <taxon>Pseudomonadota</taxon>
        <taxon>Gammaproteobacteria</taxon>
        <taxon>Oceanospirillales</taxon>
        <taxon>Halomonadaceae</taxon>
        <taxon>Billgrantia</taxon>
    </lineage>
</organism>
<evidence type="ECO:0000259" key="26">
    <source>
        <dbReference type="PROSITE" id="PS51332"/>
    </source>
</evidence>
<proteinExistence type="inferred from homology"/>
<dbReference type="Proteomes" id="UP000814385">
    <property type="component" value="Unassembled WGS sequence"/>
</dbReference>
<evidence type="ECO:0000256" key="17">
    <source>
        <dbReference type="ARBA" id="ARBA00023285"/>
    </source>
</evidence>
<dbReference type="GO" id="GO:0032259">
    <property type="term" value="P:methylation"/>
    <property type="evidence" value="ECO:0007669"/>
    <property type="project" value="UniProtKB-KW"/>
</dbReference>
<dbReference type="Gene3D" id="3.10.196.10">
    <property type="entry name" value="Vitamin B12-dependent methionine synthase, activation domain"/>
    <property type="match status" value="1"/>
</dbReference>
<dbReference type="SUPFAM" id="SSF56507">
    <property type="entry name" value="Methionine synthase activation domain-like"/>
    <property type="match status" value="1"/>
</dbReference>
<dbReference type="PROSITE" id="PS50974">
    <property type="entry name" value="ADOMET_ACTIVATION"/>
    <property type="match status" value="1"/>
</dbReference>
<feature type="binding site" evidence="22">
    <location>
        <position position="313"/>
    </location>
    <ligand>
        <name>Zn(2+)</name>
        <dbReference type="ChEBI" id="CHEBI:29105"/>
    </ligand>
</feature>
<evidence type="ECO:0000259" key="27">
    <source>
        <dbReference type="PROSITE" id="PS51337"/>
    </source>
</evidence>
<keyword evidence="14" id="KW-0677">Repeat</keyword>
<dbReference type="InterPro" id="IPR011005">
    <property type="entry name" value="Dihydropteroate_synth-like_sf"/>
</dbReference>
<dbReference type="PANTHER" id="PTHR45833:SF1">
    <property type="entry name" value="METHIONINE SYNTHASE"/>
    <property type="match status" value="1"/>
</dbReference>
<feature type="binding site" evidence="22">
    <location>
        <position position="250"/>
    </location>
    <ligand>
        <name>Zn(2+)</name>
        <dbReference type="ChEBI" id="CHEBI:29105"/>
    </ligand>
</feature>
<comment type="pathway">
    <text evidence="4 21">Amino-acid biosynthesis; L-methionine biosynthesis via de novo pathway; L-methionine from L-homocysteine (MetH route): step 1/1.</text>
</comment>
<dbReference type="InterPro" id="IPR033706">
    <property type="entry name" value="Met_synthase_B12-bd"/>
</dbReference>
<evidence type="ECO:0000313" key="28">
    <source>
        <dbReference type="EMBL" id="MCG6657134.1"/>
    </source>
</evidence>
<dbReference type="PIRSF" id="PIRSF000381">
    <property type="entry name" value="MetH"/>
    <property type="match status" value="1"/>
</dbReference>
<keyword evidence="15 21" id="KW-0862">Zinc</keyword>
<evidence type="ECO:0000256" key="10">
    <source>
        <dbReference type="ARBA" id="ARBA00022628"/>
    </source>
</evidence>
<dbReference type="PANTHER" id="PTHR45833">
    <property type="entry name" value="METHIONINE SYNTHASE"/>
    <property type="match status" value="1"/>
</dbReference>
<dbReference type="SUPFAM" id="SSF47644">
    <property type="entry name" value="Methionine synthase domain"/>
    <property type="match status" value="1"/>
</dbReference>
<comment type="caution">
    <text evidence="28">The sequence shown here is derived from an EMBL/GenBank/DDBJ whole genome shotgun (WGS) entry which is preliminary data.</text>
</comment>
<dbReference type="SUPFAM" id="SSF52242">
    <property type="entry name" value="Cobalamin (vitamin B12)-binding domain"/>
    <property type="match status" value="1"/>
</dbReference>
<keyword evidence="16 21" id="KW-0486">Methionine biosynthesis</keyword>
<dbReference type="InterPro" id="IPR036589">
    <property type="entry name" value="HCY_dom_sf"/>
</dbReference>
<sequence>MAAVPSALTATLTERLNDRILMLDGGMGTMIQNAGLDEADFRGERFTDWPSDLKGNNDLLVLTCPELISRLHREYLEAGADIVETNTFNSTRLSQADYGMEDLVPEINLEAARLARQVCDAVAAETGVPRYVAGVLGPTSRTASLSPDVNDPAKRNVTFDALRDNYYEAAEALIEGGSDLILIETIFDTLNAKAAIFALEQLFGDRGERLPVMISGTITDASGRTLSGQTTEAFWNSVRHAQPLSIGLNCALGAAELRPYLEELATKADTFVSAHPNAGLPNEFGEYDQTPEEMATIVAEFAESGLVNIIGGCCGSTPEHIAAIHAAVADMTPRRVPERARACRLSGLEPFNIEKGSLFVNVGERTNVTGSARFKRLIVDEDYNTALEVALEQVENGAQIIDINMDEGMLESEEAMVRFLNLIAGEPDIARVPIMIDSSKWEIIEAGLKCVQGKAVVNSISLKEGEAAFVEQATLCRRYGAAVVVMAFDEQGQADTFARKTEICQRAYRTLVDVVGFPPEDIIFDPNIFAIATGIEEHDNYAVDFIEATRWIREHLPHAMVSGGVSNVSFSFRGNNPVREAIHSVFLYHAIRAGLTMGIVNAGQLAVYDDLPGELREAVEDVVLNRRSDGTERLLDLADKYKGDGSGAAKKEDLEWRSWEVEKRISHALVKGITAHIEEDTEQARQRAARPIEVIEGPLMDGMNVVGDLFGAGKMFLPQVVKSARVMKQAVAYLIPFIEAEKSGDTQAKGKIVMATVKGDVHDIGKNIVGVVLQCNNYDVVDLGVMVPAEKILQTARDEKADIIGLSGLITPSLDEMVHVAKEMQRQGFNLPLLIGGATTSKAHTAVKVDPGYEHPVIYVADASRAVGVAGKLLSAELKPAYTAEIRAEYEQVRERNAKRRPKAADLSYAEARQRKLPIDWAGYTPPRPAITGLKVFDDYDIEELIERIDWTPFFMSWELAGKYPKILDDKVVGEAARSLFADAQAMLRKLIDEKHIQARGVIGLWPANSVDDDVIEVYADESRTRVIERLHHIRQQTTKNRDGVCYSLADFVAPKASGKPDWIGGFAVTTGHGVEALAERYKAAGDDYSAIMVQALTDRMAEAFAERMHERVRKEFWGYVPDEQLDNVELIAEKYQGIRPAPGYPACPDHTEKTTLFRLLDATKNAGIDLTENFAMWPAAAVSGWYFSHPQSKYFSTGKITRDQVEALADRKGMSLVELERWLAPVLSYDPS</sequence>
<reference evidence="28 29" key="1">
    <citation type="submission" date="2020-05" db="EMBL/GenBank/DDBJ databases">
        <title>Comparative genomic analysis of denitrifying bacteria from Halomonas genus.</title>
        <authorList>
            <person name="Wang L."/>
            <person name="Shao Z."/>
        </authorList>
    </citation>
    <scope>NUCLEOTIDE SEQUENCE [LARGE SCALE GENOMIC DNA]</scope>
    <source>
        <strain evidence="28 29">A4</strain>
    </source>
</reference>
<dbReference type="SUPFAM" id="SSF51717">
    <property type="entry name" value="Dihydropteroate synthetase-like"/>
    <property type="match status" value="1"/>
</dbReference>
<comment type="domain">
    <text evidence="21">Modular enzyme with four functionally distinct domains. The isolated Hcy-binding domain catalyzes methyl transfer from free methylcobalamin to homocysteine. The Hcy-binding domain in association with the pterin-binding domain catalyzes the methylation of cob(I)alamin by methyltetrahydrofolate and the methylation of homocysteine. The B12-binding domain binds the cofactor. The AdoMet activation domain binds S-adenosyl-L-methionine. Under aerobic conditions cob(I)alamin can be converted to inactive cob(II)alamin. Reductive methylation by S-adenosyl-L-methionine and flavodoxin regenerates methylcobalamin.</text>
</comment>
<comment type="similarity">
    <text evidence="5">Belongs to the vitamin-B12 dependent methionine synthase family.</text>
</comment>
<dbReference type="NCBIfam" id="NF007024">
    <property type="entry name" value="PRK09490.1"/>
    <property type="match status" value="1"/>
</dbReference>
<comment type="catalytic activity">
    <reaction evidence="1 21">
        <text>(6S)-5-methyl-5,6,7,8-tetrahydrofolate + L-homocysteine = (6S)-5,6,7,8-tetrahydrofolate + L-methionine</text>
        <dbReference type="Rhea" id="RHEA:11172"/>
        <dbReference type="ChEBI" id="CHEBI:18608"/>
        <dbReference type="ChEBI" id="CHEBI:57453"/>
        <dbReference type="ChEBI" id="CHEBI:57844"/>
        <dbReference type="ChEBI" id="CHEBI:58199"/>
        <dbReference type="EC" id="2.1.1.13"/>
    </reaction>
</comment>
<evidence type="ECO:0000256" key="3">
    <source>
        <dbReference type="ARBA" id="ARBA00001956"/>
    </source>
</evidence>
<dbReference type="SMART" id="SM01018">
    <property type="entry name" value="B12-binding_2"/>
    <property type="match status" value="1"/>
</dbReference>
<comment type="function">
    <text evidence="18 21">Catalyzes the transfer of a methyl group from methyl-cobalamin to homocysteine, yielding enzyme-bound cob(I)alamin and methionine. Subsequently, remethylates the cofactor using methyltetrahydrofolate.</text>
</comment>
<name>A0ABS9P6S3_9GAMM</name>
<keyword evidence="9 21" id="KW-0028">Amino-acid biosynthesis</keyword>
<comment type="cofactor">
    <cofactor evidence="3 21">
        <name>methylcob(III)alamin</name>
        <dbReference type="ChEBI" id="CHEBI:28115"/>
    </cofactor>
</comment>
<feature type="domain" description="AdoMet activation" evidence="25">
    <location>
        <begin position="900"/>
        <end position="1233"/>
    </location>
</feature>
<dbReference type="InterPro" id="IPR050554">
    <property type="entry name" value="Met_Synthase/Corrinoid"/>
</dbReference>
<evidence type="ECO:0000256" key="15">
    <source>
        <dbReference type="ARBA" id="ARBA00022833"/>
    </source>
</evidence>
<dbReference type="InterPro" id="IPR003726">
    <property type="entry name" value="HCY_dom"/>
</dbReference>
<dbReference type="Gene3D" id="3.20.20.330">
    <property type="entry name" value="Homocysteine-binding-like domain"/>
    <property type="match status" value="1"/>
</dbReference>
<dbReference type="CDD" id="cd00740">
    <property type="entry name" value="MeTr"/>
    <property type="match status" value="1"/>
</dbReference>
<keyword evidence="8 21" id="KW-0489">Methyltransferase</keyword>
<dbReference type="Pfam" id="PF02965">
    <property type="entry name" value="Met_synt_B12"/>
    <property type="match status" value="1"/>
</dbReference>
<dbReference type="PROSITE" id="PS50970">
    <property type="entry name" value="HCY"/>
    <property type="match status" value="1"/>
</dbReference>
<dbReference type="InterPro" id="IPR006158">
    <property type="entry name" value="Cobalamin-bd"/>
</dbReference>
<keyword evidence="10 21" id="KW-0846">Cobalamin</keyword>
<evidence type="ECO:0000256" key="9">
    <source>
        <dbReference type="ARBA" id="ARBA00022605"/>
    </source>
</evidence>
<feature type="domain" description="B12-binding N-terminal" evidence="27">
    <location>
        <begin position="652"/>
        <end position="746"/>
    </location>
</feature>
<evidence type="ECO:0000256" key="5">
    <source>
        <dbReference type="ARBA" id="ARBA00010398"/>
    </source>
</evidence>
<gene>
    <name evidence="28" type="primary">metH</name>
    <name evidence="28" type="ORF">HOP52_04990</name>
</gene>
<dbReference type="InterPro" id="IPR004223">
    <property type="entry name" value="VitB12-dep_Met_synth_activ_dom"/>
</dbReference>
<feature type="binding site" evidence="22">
    <location>
        <position position="314"/>
    </location>
    <ligand>
        <name>Zn(2+)</name>
        <dbReference type="ChEBI" id="CHEBI:29105"/>
    </ligand>
</feature>
<dbReference type="Pfam" id="PF02574">
    <property type="entry name" value="S-methyl_trans"/>
    <property type="match status" value="1"/>
</dbReference>
<comment type="cofactor">
    <cofactor evidence="2 21 22">
        <name>Zn(2+)</name>
        <dbReference type="ChEBI" id="CHEBI:29105"/>
    </cofactor>
</comment>
<evidence type="ECO:0000256" key="4">
    <source>
        <dbReference type="ARBA" id="ARBA00005178"/>
    </source>
</evidence>
<evidence type="ECO:0000256" key="11">
    <source>
        <dbReference type="ARBA" id="ARBA00022679"/>
    </source>
</evidence>
<dbReference type="SUPFAM" id="SSF82282">
    <property type="entry name" value="Homocysteine S-methyltransferase"/>
    <property type="match status" value="1"/>
</dbReference>
<dbReference type="Pfam" id="PF02310">
    <property type="entry name" value="B12-binding"/>
    <property type="match status" value="1"/>
</dbReference>
<evidence type="ECO:0000259" key="24">
    <source>
        <dbReference type="PROSITE" id="PS50972"/>
    </source>
</evidence>
<protein>
    <recommendedName>
        <fullName evidence="7 20">Methionine synthase</fullName>
        <ecNumber evidence="6 20">2.1.1.13</ecNumber>
    </recommendedName>
    <alternativeName>
        <fullName evidence="19 21">5-methyltetrahydrofolate--homocysteine methyltransferase</fullName>
    </alternativeName>
</protein>
<dbReference type="Gene3D" id="1.10.288.10">
    <property type="entry name" value="Cobalamin-dependent Methionine Synthase, domain 2"/>
    <property type="match status" value="1"/>
</dbReference>
<evidence type="ECO:0000256" key="7">
    <source>
        <dbReference type="ARBA" id="ARBA00013998"/>
    </source>
</evidence>
<feature type="domain" description="B12-binding" evidence="26">
    <location>
        <begin position="749"/>
        <end position="884"/>
    </location>
</feature>
<evidence type="ECO:0000256" key="13">
    <source>
        <dbReference type="ARBA" id="ARBA00022723"/>
    </source>
</evidence>
<dbReference type="InterPro" id="IPR036594">
    <property type="entry name" value="Meth_synthase_dom"/>
</dbReference>
<dbReference type="RefSeq" id="WP_238976177.1">
    <property type="nucleotide sequence ID" value="NZ_JABFUC010000003.1"/>
</dbReference>
<dbReference type="Pfam" id="PF02607">
    <property type="entry name" value="B12-binding_2"/>
    <property type="match status" value="1"/>
</dbReference>
<keyword evidence="11 21" id="KW-0808">Transferase</keyword>
<dbReference type="PROSITE" id="PS50972">
    <property type="entry name" value="PTERIN_BINDING"/>
    <property type="match status" value="1"/>
</dbReference>